<keyword evidence="11" id="KW-0418">Kinase</keyword>
<dbReference type="InterPro" id="IPR000719">
    <property type="entry name" value="Prot_kinase_dom"/>
</dbReference>
<dbReference type="Gene3D" id="1.10.510.10">
    <property type="entry name" value="Transferase(Phosphotransferase) domain 1"/>
    <property type="match status" value="1"/>
</dbReference>
<dbReference type="GO" id="GO:0005886">
    <property type="term" value="C:plasma membrane"/>
    <property type="evidence" value="ECO:0007669"/>
    <property type="project" value="TreeGrafter"/>
</dbReference>
<proteinExistence type="predicted"/>
<dbReference type="SUPFAM" id="SSF56112">
    <property type="entry name" value="Protein kinase-like (PK-like)"/>
    <property type="match status" value="1"/>
</dbReference>
<reference evidence="11" key="1">
    <citation type="journal article" date="2013" name="Nature">
        <title>Draft genome of the wheat A-genome progenitor Triticum urartu.</title>
        <authorList>
            <person name="Ling H.Q."/>
            <person name="Zhao S."/>
            <person name="Liu D."/>
            <person name="Wang J."/>
            <person name="Sun H."/>
            <person name="Zhang C."/>
            <person name="Fan H."/>
            <person name="Li D."/>
            <person name="Dong L."/>
            <person name="Tao Y."/>
            <person name="Gao C."/>
            <person name="Wu H."/>
            <person name="Li Y."/>
            <person name="Cui Y."/>
            <person name="Guo X."/>
            <person name="Zheng S."/>
            <person name="Wang B."/>
            <person name="Yu K."/>
            <person name="Liang Q."/>
            <person name="Yang W."/>
            <person name="Lou X."/>
            <person name="Chen J."/>
            <person name="Feng M."/>
            <person name="Jian J."/>
            <person name="Zhang X."/>
            <person name="Luo G."/>
            <person name="Jiang Y."/>
            <person name="Liu J."/>
            <person name="Wang Z."/>
            <person name="Sha Y."/>
            <person name="Zhang B."/>
            <person name="Wu H."/>
            <person name="Tang D."/>
            <person name="Shen Q."/>
            <person name="Xue P."/>
            <person name="Zou S."/>
            <person name="Wang X."/>
            <person name="Liu X."/>
            <person name="Wang F."/>
            <person name="Yang Y."/>
            <person name="An X."/>
            <person name="Dong Z."/>
            <person name="Zhang K."/>
            <person name="Zhang X."/>
            <person name="Luo M.C."/>
            <person name="Dvorak J."/>
            <person name="Tong Y."/>
            <person name="Wang J."/>
            <person name="Yang H."/>
            <person name="Li Z."/>
            <person name="Wang D."/>
            <person name="Zhang A."/>
            <person name="Wang J."/>
        </authorList>
    </citation>
    <scope>NUCLEOTIDE SEQUENCE</scope>
</reference>
<dbReference type="InterPro" id="IPR008271">
    <property type="entry name" value="Ser/Thr_kinase_AS"/>
</dbReference>
<keyword evidence="10" id="KW-0325">Glycoprotein</keyword>
<dbReference type="CDD" id="cd00054">
    <property type="entry name" value="EGF_CA"/>
    <property type="match status" value="1"/>
</dbReference>
<evidence type="ECO:0000256" key="9">
    <source>
        <dbReference type="ARBA" id="ARBA00023157"/>
    </source>
</evidence>
<dbReference type="PROSITE" id="PS01187">
    <property type="entry name" value="EGF_CA"/>
    <property type="match status" value="1"/>
</dbReference>
<dbReference type="InterPro" id="IPR000152">
    <property type="entry name" value="EGF-type_Asp/Asn_hydroxyl_site"/>
</dbReference>
<evidence type="ECO:0000256" key="8">
    <source>
        <dbReference type="ARBA" id="ARBA00022840"/>
    </source>
</evidence>
<keyword evidence="4" id="KW-0808">Transferase</keyword>
<dbReference type="InterPro" id="IPR025287">
    <property type="entry name" value="WAK_GUB"/>
</dbReference>
<keyword evidence="11" id="KW-0675">Receptor</keyword>
<comment type="subcellular location">
    <subcellularLocation>
        <location evidence="1">Membrane</location>
        <topology evidence="1">Single-pass type I membrane protein</topology>
    </subcellularLocation>
</comment>
<sequence length="661" mass="73081">MELGCSGFLLSCHVLLCLSAIWALAMADVPSGQRPGCPAKCGDIDIPFPFGIGEQCAFHSGFALSCTSINGTMKPLKWNIEVTKISVPEGKAWMNTRTISWQCYDPVTDTMNYRNGWANFTNSPFWISEVNNKIFVIGCNTLAYMMGSSYVIGCSSTCKNVTLMNGTCSGAGCCQVDVPTGVRFYSGNFDQNYNTTEIWRYSRCSYMVLMEEAAFNFRTSYVKSTVFYDIYNGTVPLVLNWRARPWTCDVAQKNMSSYACVSNHSGCVNVTSTTDEPGYRCKCSDGYEGNPYITDGCQDINECLKDATLCGSGICENRAGHYTCSCGRGYYMTNGVCVPTSQTPVLVVGLGVGCGIILLSLVFGVFFVKHKLQILRAKKLREKFFEQNRGLLLEQLVDKDIAERMIFSLEELEKATNKFDEARKLGSGGHGPQSLSWRDRLRIAFETASSLAYLHSSASTSIIHRDVKSDNILLDDHLTAKVSDFGASRGIPIDQAGVTTAIQGTFGYLDPEYYQTSRLTDKSDVYSFGVILVELLTRKRPNSFRSSDRVSLIAEFNLLVGKDKLFEILDPQVLLEGAQDVEAVAALSATCLSLNGERRPTMRQVEMTLGRLLGTENNTRHEVNDEQNYASFQISQDEGINCSKHNSVEQLALLSSSSFPR</sequence>
<keyword evidence="6" id="KW-0677">Repeat</keyword>
<dbReference type="AlphaFoldDB" id="M8ASJ7"/>
<evidence type="ECO:0000256" key="2">
    <source>
        <dbReference type="ARBA" id="ARBA00022527"/>
    </source>
</evidence>
<keyword evidence="7" id="KW-0547">Nucleotide-binding</keyword>
<dbReference type="Pfam" id="PF13947">
    <property type="entry name" value="GUB_WAK_bind"/>
    <property type="match status" value="1"/>
</dbReference>
<dbReference type="PROSITE" id="PS50011">
    <property type="entry name" value="PROTEIN_KINASE_DOM"/>
    <property type="match status" value="1"/>
</dbReference>
<dbReference type="GO" id="GO:0005524">
    <property type="term" value="F:ATP binding"/>
    <property type="evidence" value="ECO:0007669"/>
    <property type="project" value="UniProtKB-KW"/>
</dbReference>
<dbReference type="PANTHER" id="PTHR27005">
    <property type="entry name" value="WALL-ASSOCIATED RECEPTOR KINASE-LIKE 21"/>
    <property type="match status" value="1"/>
</dbReference>
<keyword evidence="5" id="KW-0732">Signal</keyword>
<keyword evidence="2" id="KW-0723">Serine/threonine-protein kinase</keyword>
<accession>M8ASJ7</accession>
<evidence type="ECO:0000256" key="5">
    <source>
        <dbReference type="ARBA" id="ARBA00022729"/>
    </source>
</evidence>
<dbReference type="SMART" id="SM00220">
    <property type="entry name" value="S_TKc"/>
    <property type="match status" value="1"/>
</dbReference>
<dbReference type="SUPFAM" id="SSF57196">
    <property type="entry name" value="EGF/Laminin"/>
    <property type="match status" value="1"/>
</dbReference>
<dbReference type="GO" id="GO:0007166">
    <property type="term" value="P:cell surface receptor signaling pathway"/>
    <property type="evidence" value="ECO:0007669"/>
    <property type="project" value="InterPro"/>
</dbReference>
<dbReference type="EMBL" id="KD010028">
    <property type="protein sequence ID" value="EMS68155.1"/>
    <property type="molecule type" value="Genomic_DNA"/>
</dbReference>
<gene>
    <name evidence="11" type="ORF">TRIUR3_10990</name>
</gene>
<dbReference type="SMART" id="SM00179">
    <property type="entry name" value="EGF_CA"/>
    <property type="match status" value="1"/>
</dbReference>
<dbReference type="PROSITE" id="PS00108">
    <property type="entry name" value="PROTEIN_KINASE_ST"/>
    <property type="match status" value="1"/>
</dbReference>
<evidence type="ECO:0000256" key="1">
    <source>
        <dbReference type="ARBA" id="ARBA00004479"/>
    </source>
</evidence>
<evidence type="ECO:0000256" key="10">
    <source>
        <dbReference type="ARBA" id="ARBA00023180"/>
    </source>
</evidence>
<dbReference type="GO" id="GO:0005509">
    <property type="term" value="F:calcium ion binding"/>
    <property type="evidence" value="ECO:0007669"/>
    <property type="project" value="InterPro"/>
</dbReference>
<evidence type="ECO:0000256" key="6">
    <source>
        <dbReference type="ARBA" id="ARBA00022737"/>
    </source>
</evidence>
<dbReference type="InterPro" id="IPR011009">
    <property type="entry name" value="Kinase-like_dom_sf"/>
</dbReference>
<dbReference type="FunFam" id="1.10.510.10:FF:000084">
    <property type="entry name" value="Wall-associated receptor kinase 2"/>
    <property type="match status" value="1"/>
</dbReference>
<dbReference type="GO" id="GO:0030247">
    <property type="term" value="F:polysaccharide binding"/>
    <property type="evidence" value="ECO:0007669"/>
    <property type="project" value="InterPro"/>
</dbReference>
<dbReference type="eggNOG" id="ENOG502QQPF">
    <property type="taxonomic scope" value="Eukaryota"/>
</dbReference>
<dbReference type="STRING" id="4572.M8ASJ7"/>
<keyword evidence="9" id="KW-1015">Disulfide bond</keyword>
<dbReference type="InterPro" id="IPR000742">
    <property type="entry name" value="EGF"/>
</dbReference>
<name>M8ASJ7_TRIUA</name>
<dbReference type="InterPro" id="IPR049883">
    <property type="entry name" value="NOTCH1_EGF-like"/>
</dbReference>
<dbReference type="FunFam" id="2.10.25.10:FF:000005">
    <property type="entry name" value="Fibrillin 2"/>
    <property type="match status" value="1"/>
</dbReference>
<dbReference type="InterPro" id="IPR045274">
    <property type="entry name" value="WAK-like"/>
</dbReference>
<evidence type="ECO:0000256" key="4">
    <source>
        <dbReference type="ARBA" id="ARBA00022679"/>
    </source>
</evidence>
<dbReference type="Pfam" id="PF00069">
    <property type="entry name" value="Pkinase"/>
    <property type="match status" value="1"/>
</dbReference>
<dbReference type="InterPro" id="IPR001881">
    <property type="entry name" value="EGF-like_Ca-bd_dom"/>
</dbReference>
<keyword evidence="8" id="KW-0067">ATP-binding</keyword>
<dbReference type="Pfam" id="PF07645">
    <property type="entry name" value="EGF_CA"/>
    <property type="match status" value="1"/>
</dbReference>
<dbReference type="Gene3D" id="2.10.25.10">
    <property type="entry name" value="Laminin"/>
    <property type="match status" value="2"/>
</dbReference>
<dbReference type="PANTHER" id="PTHR27005:SF493">
    <property type="entry name" value="OS09G0482640 PROTEIN"/>
    <property type="match status" value="1"/>
</dbReference>
<dbReference type="InterPro" id="IPR018097">
    <property type="entry name" value="EGF_Ca-bd_CS"/>
</dbReference>
<dbReference type="PROSITE" id="PS00010">
    <property type="entry name" value="ASX_HYDROXYL"/>
    <property type="match status" value="1"/>
</dbReference>
<evidence type="ECO:0000256" key="7">
    <source>
        <dbReference type="ARBA" id="ARBA00022741"/>
    </source>
</evidence>
<dbReference type="SMART" id="SM00181">
    <property type="entry name" value="EGF"/>
    <property type="match status" value="2"/>
</dbReference>
<dbReference type="OMA" id="WISEVNN"/>
<keyword evidence="3" id="KW-0245">EGF-like domain</keyword>
<dbReference type="GO" id="GO:0004674">
    <property type="term" value="F:protein serine/threonine kinase activity"/>
    <property type="evidence" value="ECO:0007669"/>
    <property type="project" value="UniProtKB-KW"/>
</dbReference>
<evidence type="ECO:0000256" key="3">
    <source>
        <dbReference type="ARBA" id="ARBA00022536"/>
    </source>
</evidence>
<protein>
    <submittedName>
        <fullName evidence="11">Wall-associated receptor kinase-like 8</fullName>
    </submittedName>
</protein>
<organism evidence="11">
    <name type="scientific">Triticum urartu</name>
    <name type="common">Red wild einkorn</name>
    <name type="synonym">Crithodium urartu</name>
    <dbReference type="NCBI Taxonomy" id="4572"/>
    <lineage>
        <taxon>Eukaryota</taxon>
        <taxon>Viridiplantae</taxon>
        <taxon>Streptophyta</taxon>
        <taxon>Embryophyta</taxon>
        <taxon>Tracheophyta</taxon>
        <taxon>Spermatophyta</taxon>
        <taxon>Magnoliopsida</taxon>
        <taxon>Liliopsida</taxon>
        <taxon>Poales</taxon>
        <taxon>Poaceae</taxon>
        <taxon>BOP clade</taxon>
        <taxon>Pooideae</taxon>
        <taxon>Triticodae</taxon>
        <taxon>Triticeae</taxon>
        <taxon>Triticinae</taxon>
        <taxon>Triticum</taxon>
    </lineage>
</organism>
<evidence type="ECO:0000313" key="11">
    <source>
        <dbReference type="EMBL" id="EMS68155.1"/>
    </source>
</evidence>